<comment type="caution">
    <text evidence="1">The sequence shown here is derived from an EMBL/GenBank/DDBJ whole genome shotgun (WGS) entry which is preliminary data.</text>
</comment>
<dbReference type="EMBL" id="QXIS01000009">
    <property type="protein sequence ID" value="RIE06512.1"/>
    <property type="molecule type" value="Genomic_DNA"/>
</dbReference>
<evidence type="ECO:0000313" key="2">
    <source>
        <dbReference type="Proteomes" id="UP000266328"/>
    </source>
</evidence>
<sequence length="324" mass="35856">MSERPDSGQLVVVLDNCVLNDILVRNPSGHLSEGIRVAVARQQMAVWTLPYLIYETVAGGEANRSAARTKLAFLQAVSGGHMLKYSWDLLSWEAVHGFFPSGEDRFLPRDKETEIYDASLAACDRGGIVFNPVDGSERPFRDLVYEQKRAGQRDWLERIDVTREAIIQAFEAAQRNGDVDSHDARSLPERDGEVDFCALGGCIRNMPSVVFAGWVAVQTEQYGNRRTVTEEDLSLFPYTGSAAGYRLAKIVRNYETGYKGANNDSFDVEYCIAASQADMLVTSDADLKKTCALMPHKSFGVGGVEDLEDLLVLAASSRRLKQKT</sequence>
<proteinExistence type="predicted"/>
<protein>
    <submittedName>
        <fullName evidence="1">Uncharacterized protein</fullName>
    </submittedName>
</protein>
<dbReference type="AlphaFoldDB" id="A0A398CV11"/>
<keyword evidence="2" id="KW-1185">Reference proteome</keyword>
<name>A0A398CV11_9BACT</name>
<gene>
    <name evidence="1" type="ORF">SMC7_01940</name>
</gene>
<dbReference type="Proteomes" id="UP000266328">
    <property type="component" value="Unassembled WGS sequence"/>
</dbReference>
<organism evidence="1 2">
    <name type="scientific">Candidatus Cryosericum terrychapinii</name>
    <dbReference type="NCBI Taxonomy" id="2290919"/>
    <lineage>
        <taxon>Bacteria</taxon>
        <taxon>Pseudomonadati</taxon>
        <taxon>Caldisericota/Cryosericota group</taxon>
        <taxon>Candidatus Cryosericota</taxon>
        <taxon>Candidatus Cryosericia</taxon>
        <taxon>Candidatus Cryosericales</taxon>
        <taxon>Candidatus Cryosericaceae</taxon>
        <taxon>Candidatus Cryosericum</taxon>
    </lineage>
</organism>
<reference evidence="1 2" key="1">
    <citation type="submission" date="2018-09" db="EMBL/GenBank/DDBJ databases">
        <title>Discovery and Ecogenomic Context for Candidatus Cryosericales, a Global Caldiserica Order Active in Thawing Permafrost.</title>
        <authorList>
            <person name="Martinez M.A."/>
            <person name="Woodcroft B.J."/>
            <person name="Ignacio Espinoza J.C."/>
            <person name="Zayed A."/>
            <person name="Singleton C.M."/>
            <person name="Boyd J."/>
            <person name="Li Y.-F."/>
            <person name="Purvine S."/>
            <person name="Maughan H."/>
            <person name="Hodgkins S.B."/>
            <person name="Anderson D."/>
            <person name="Sederholm M."/>
            <person name="Temperton B."/>
            <person name="Saleska S.R."/>
            <person name="Tyson G.W."/>
            <person name="Rich V.I."/>
        </authorList>
    </citation>
    <scope>NUCLEOTIDE SEQUENCE [LARGE SCALE GENOMIC DNA]</scope>
    <source>
        <strain evidence="1 2">SMC7</strain>
    </source>
</reference>
<evidence type="ECO:0000313" key="1">
    <source>
        <dbReference type="EMBL" id="RIE06512.1"/>
    </source>
</evidence>
<accession>A0A398CV11</accession>